<comment type="subcellular location">
    <subcellularLocation>
        <location evidence="1">Nucleus</location>
    </subcellularLocation>
</comment>
<sequence>ADGAAPSDDTPLEELVVDRLLSMIDEPGDQTDQAGKEEKKQAEKSAKKEAKEAAKQEKKAAKDAKKKKKKKDDEKKPKRPDKGAAVSPAKVAKGSQPEDAEKAPAKAAKGRYEWPPDPQEERMTVAGAICDAQSRLQLSAYTDLRKWFQGEPSEMRHPDSSKPGLRQEELAGGTAVVSLEGLQNWSDDKGAGWRTMRKAVAGKNKSESRWFGANSWGSWRMAFLLARLQHQVWQRAAQAPAPAAVPVAPEAAEAVCQAAEAPGGEATRDAKPPEAEQALNGAEEWHNFSPKTIDSKLCLARTWNAGAGGQCQESRPSDSVLCYKHQRMAVSKQGLLNGLADGPIPEKRLKEFQEAVVRGLLGSGRKRAPAPEEKEKPERPERPERKRQKTSRKRPKSKGSKAEQKETPKETRKKTPDPADKAAPGKSTTPTPKRVRRSNRNRTSKPKEAAKEATLPPQRPVKEAEMFGRKPKEGKPKQGLGRGRPKKSESQKSAPEVREPDPKQTQGEVRSRRFWAKMSNLEQQRRNQNKWTSVDDAMDHAMDQALNQIDVETQKGPLKSLVNAQGCIPLSGMGKAVDAMKSTPLEHRLQFTMVLRKTMLHLPSSTTQFMMQGGVAALRQWLKDALPAPGQSTNRQQEEVVLECLGLLHEVPVTLSVLQSTGIGSTLMAIRNYVAPAMADAGELVNKWKTQFAKELKRSKSSDSKDSKAQVVPPAAQAAQAASSAGPAPSTPPMPPPQLGPPVGPPAQTSTPPKRVNFATRMLWRKRERQRNAQNEMEATLRELFRLHQVLEEDPPDAKNIDLRHLDID</sequence>
<dbReference type="InterPro" id="IPR035441">
    <property type="entry name" value="TFIIS/LEDGF_dom_sf"/>
</dbReference>
<keyword evidence="1" id="KW-0539">Nucleus</keyword>
<feature type="compositionally biased region" description="Basic residues" evidence="2">
    <location>
        <begin position="385"/>
        <end position="399"/>
    </location>
</feature>
<feature type="compositionally biased region" description="Basic and acidic residues" evidence="2">
    <location>
        <begin position="369"/>
        <end position="384"/>
    </location>
</feature>
<feature type="compositionally biased region" description="Basic and acidic residues" evidence="2">
    <location>
        <begin position="697"/>
        <end position="708"/>
    </location>
</feature>
<evidence type="ECO:0000313" key="6">
    <source>
        <dbReference type="Proteomes" id="UP001152797"/>
    </source>
</evidence>
<evidence type="ECO:0000313" key="4">
    <source>
        <dbReference type="EMBL" id="CAI4000035.1"/>
    </source>
</evidence>
<accession>A0A9P1CYL4</accession>
<dbReference type="SUPFAM" id="SSF47676">
    <property type="entry name" value="Conserved domain common to transcription factors TFIIS, elongin A, CRSP70"/>
    <property type="match status" value="1"/>
</dbReference>
<reference evidence="4" key="1">
    <citation type="submission" date="2022-10" db="EMBL/GenBank/DDBJ databases">
        <authorList>
            <person name="Chen Y."/>
            <person name="Dougan E. K."/>
            <person name="Chan C."/>
            <person name="Rhodes N."/>
            <person name="Thang M."/>
        </authorList>
    </citation>
    <scope>NUCLEOTIDE SEQUENCE</scope>
</reference>
<dbReference type="GO" id="GO:0005634">
    <property type="term" value="C:nucleus"/>
    <property type="evidence" value="ECO:0007669"/>
    <property type="project" value="UniProtKB-SubCell"/>
</dbReference>
<dbReference type="AlphaFoldDB" id="A0A9P1CYL4"/>
<evidence type="ECO:0000313" key="5">
    <source>
        <dbReference type="EMBL" id="CAL4787347.1"/>
    </source>
</evidence>
<feature type="compositionally biased region" description="Basic residues" evidence="2">
    <location>
        <begin position="433"/>
        <end position="444"/>
    </location>
</feature>
<feature type="region of interest" description="Disordered" evidence="2">
    <location>
        <begin position="360"/>
        <end position="514"/>
    </location>
</feature>
<feature type="compositionally biased region" description="Basic and acidic residues" evidence="2">
    <location>
        <begin position="71"/>
        <end position="82"/>
    </location>
</feature>
<protein>
    <submittedName>
        <fullName evidence="5">TFIIS N-terminal domain-containing protein</fullName>
    </submittedName>
</protein>
<evidence type="ECO:0000256" key="1">
    <source>
        <dbReference type="PROSITE-ProRule" id="PRU00649"/>
    </source>
</evidence>
<dbReference type="EMBL" id="CAMXCT010002724">
    <property type="protein sequence ID" value="CAI4000035.1"/>
    <property type="molecule type" value="Genomic_DNA"/>
</dbReference>
<dbReference type="EMBL" id="CAMXCT030002724">
    <property type="protein sequence ID" value="CAL4787347.1"/>
    <property type="molecule type" value="Genomic_DNA"/>
</dbReference>
<evidence type="ECO:0000256" key="2">
    <source>
        <dbReference type="SAM" id="MobiDB-lite"/>
    </source>
</evidence>
<feature type="non-terminal residue" evidence="4">
    <location>
        <position position="809"/>
    </location>
</feature>
<dbReference type="PROSITE" id="PS51319">
    <property type="entry name" value="TFIIS_N"/>
    <property type="match status" value="1"/>
</dbReference>
<evidence type="ECO:0000259" key="3">
    <source>
        <dbReference type="PROSITE" id="PS51319"/>
    </source>
</evidence>
<name>A0A9P1CYL4_9DINO</name>
<dbReference type="Proteomes" id="UP001152797">
    <property type="component" value="Unassembled WGS sequence"/>
</dbReference>
<dbReference type="Pfam" id="PF08711">
    <property type="entry name" value="Med26"/>
    <property type="match status" value="1"/>
</dbReference>
<feature type="compositionally biased region" description="Basic and acidic residues" evidence="2">
    <location>
        <begin position="486"/>
        <end position="502"/>
    </location>
</feature>
<gene>
    <name evidence="4" type="ORF">C1SCF055_LOCUS26188</name>
</gene>
<keyword evidence="6" id="KW-1185">Reference proteome</keyword>
<comment type="caution">
    <text evidence="4">The sequence shown here is derived from an EMBL/GenBank/DDBJ whole genome shotgun (WGS) entry which is preliminary data.</text>
</comment>
<feature type="compositionally biased region" description="Basic and acidic residues" evidence="2">
    <location>
        <begin position="460"/>
        <end position="476"/>
    </location>
</feature>
<dbReference type="EMBL" id="CAMXCT020002724">
    <property type="protein sequence ID" value="CAL1153410.1"/>
    <property type="molecule type" value="Genomic_DNA"/>
</dbReference>
<dbReference type="InterPro" id="IPR017923">
    <property type="entry name" value="TFIIS_N"/>
</dbReference>
<feature type="domain" description="TFIIS N-terminal" evidence="3">
    <location>
        <begin position="616"/>
        <end position="695"/>
    </location>
</feature>
<feature type="compositionally biased region" description="Basic and acidic residues" evidence="2">
    <location>
        <begin position="34"/>
        <end position="63"/>
    </location>
</feature>
<feature type="region of interest" description="Disordered" evidence="2">
    <location>
        <begin position="1"/>
        <end position="119"/>
    </location>
</feature>
<feature type="compositionally biased region" description="Low complexity" evidence="2">
    <location>
        <begin position="709"/>
        <end position="728"/>
    </location>
</feature>
<feature type="compositionally biased region" description="Pro residues" evidence="2">
    <location>
        <begin position="729"/>
        <end position="745"/>
    </location>
</feature>
<organism evidence="4">
    <name type="scientific">Cladocopium goreaui</name>
    <dbReference type="NCBI Taxonomy" id="2562237"/>
    <lineage>
        <taxon>Eukaryota</taxon>
        <taxon>Sar</taxon>
        <taxon>Alveolata</taxon>
        <taxon>Dinophyceae</taxon>
        <taxon>Suessiales</taxon>
        <taxon>Symbiodiniaceae</taxon>
        <taxon>Cladocopium</taxon>
    </lineage>
</organism>
<reference evidence="5 6" key="2">
    <citation type="submission" date="2024-05" db="EMBL/GenBank/DDBJ databases">
        <authorList>
            <person name="Chen Y."/>
            <person name="Shah S."/>
            <person name="Dougan E. K."/>
            <person name="Thang M."/>
            <person name="Chan C."/>
        </authorList>
    </citation>
    <scope>NUCLEOTIDE SEQUENCE [LARGE SCALE GENOMIC DNA]</scope>
</reference>
<proteinExistence type="predicted"/>
<dbReference type="OrthoDB" id="434383at2759"/>
<dbReference type="Gene3D" id="1.20.930.10">
    <property type="entry name" value="Conserved domain common to transcription factors TFIIS, elongin A, CRSP70"/>
    <property type="match status" value="1"/>
</dbReference>
<feature type="compositionally biased region" description="Basic and acidic residues" evidence="2">
    <location>
        <begin position="99"/>
        <end position="119"/>
    </location>
</feature>
<feature type="region of interest" description="Disordered" evidence="2">
    <location>
        <begin position="697"/>
        <end position="754"/>
    </location>
</feature>
<feature type="compositionally biased region" description="Basic and acidic residues" evidence="2">
    <location>
        <begin position="400"/>
        <end position="420"/>
    </location>
</feature>